<sequence length="110" mass="12140">MVKWYKDIVTPPTGISKEDKPPPTEWVYVDAMHNLMGMKHIINPPLAVDTGAETTVIETERMCMHSLTPPSPACLLTTPETFDEAPIPPHPQGIVDMQPPPELSPLQSSK</sequence>
<comment type="caution">
    <text evidence="2">The sequence shown here is derived from an EMBL/GenBank/DDBJ whole genome shotgun (WGS) entry which is preliminary data.</text>
</comment>
<evidence type="ECO:0000256" key="1">
    <source>
        <dbReference type="SAM" id="MobiDB-lite"/>
    </source>
</evidence>
<keyword evidence="3" id="KW-1185">Reference proteome</keyword>
<protein>
    <recommendedName>
        <fullName evidence="4">Peptidase A2 domain-containing protein</fullName>
    </recommendedName>
</protein>
<gene>
    <name evidence="2" type="ORF">PR048_001392</name>
</gene>
<evidence type="ECO:0008006" key="4">
    <source>
        <dbReference type="Google" id="ProtNLM"/>
    </source>
</evidence>
<dbReference type="EMBL" id="JARBHB010000001">
    <property type="protein sequence ID" value="KAJ8896051.1"/>
    <property type="molecule type" value="Genomic_DNA"/>
</dbReference>
<dbReference type="Proteomes" id="UP001159363">
    <property type="component" value="Chromosome 1"/>
</dbReference>
<feature type="region of interest" description="Disordered" evidence="1">
    <location>
        <begin position="74"/>
        <end position="110"/>
    </location>
</feature>
<evidence type="ECO:0000313" key="2">
    <source>
        <dbReference type="EMBL" id="KAJ8896051.1"/>
    </source>
</evidence>
<organism evidence="2 3">
    <name type="scientific">Dryococelus australis</name>
    <dbReference type="NCBI Taxonomy" id="614101"/>
    <lineage>
        <taxon>Eukaryota</taxon>
        <taxon>Metazoa</taxon>
        <taxon>Ecdysozoa</taxon>
        <taxon>Arthropoda</taxon>
        <taxon>Hexapoda</taxon>
        <taxon>Insecta</taxon>
        <taxon>Pterygota</taxon>
        <taxon>Neoptera</taxon>
        <taxon>Polyneoptera</taxon>
        <taxon>Phasmatodea</taxon>
        <taxon>Verophasmatodea</taxon>
        <taxon>Anareolatae</taxon>
        <taxon>Phasmatidae</taxon>
        <taxon>Eurycanthinae</taxon>
        <taxon>Dryococelus</taxon>
    </lineage>
</organism>
<proteinExistence type="predicted"/>
<evidence type="ECO:0000313" key="3">
    <source>
        <dbReference type="Proteomes" id="UP001159363"/>
    </source>
</evidence>
<reference evidence="2 3" key="1">
    <citation type="submission" date="2023-02" db="EMBL/GenBank/DDBJ databases">
        <title>LHISI_Scaffold_Assembly.</title>
        <authorList>
            <person name="Stuart O.P."/>
            <person name="Cleave R."/>
            <person name="Magrath M.J.L."/>
            <person name="Mikheyev A.S."/>
        </authorList>
    </citation>
    <scope>NUCLEOTIDE SEQUENCE [LARGE SCALE GENOMIC DNA]</scope>
    <source>
        <strain evidence="2">Daus_M_001</strain>
        <tissue evidence="2">Leg muscle</tissue>
    </source>
</reference>
<accession>A0ABQ9IHB6</accession>
<name>A0ABQ9IHB6_9NEOP</name>